<dbReference type="PANTHER" id="PTHR10830:SF0">
    <property type="entry name" value="DOLICHYL-DIPHOSPHOOLIGOSACCHARIDE--PROTEIN GLYCOSYLTRANSFERASE 48 KDA SUBUNIT"/>
    <property type="match status" value="1"/>
</dbReference>
<organism evidence="4 5">
    <name type="scientific">Coccomyxa viridis</name>
    <dbReference type="NCBI Taxonomy" id="1274662"/>
    <lineage>
        <taxon>Eukaryota</taxon>
        <taxon>Viridiplantae</taxon>
        <taxon>Chlorophyta</taxon>
        <taxon>core chlorophytes</taxon>
        <taxon>Trebouxiophyceae</taxon>
        <taxon>Trebouxiophyceae incertae sedis</taxon>
        <taxon>Coccomyxaceae</taxon>
        <taxon>Coccomyxa</taxon>
    </lineage>
</organism>
<dbReference type="Pfam" id="PF03345">
    <property type="entry name" value="OST48_N"/>
    <property type="match status" value="1"/>
</dbReference>
<comment type="pathway">
    <text evidence="1">Protein modification; protein glycosylation.</text>
</comment>
<dbReference type="AlphaFoldDB" id="A0AAV1IEG6"/>
<dbReference type="GO" id="GO:0008250">
    <property type="term" value="C:oligosaccharyltransferase complex"/>
    <property type="evidence" value="ECO:0007669"/>
    <property type="project" value="TreeGrafter"/>
</dbReference>
<proteinExistence type="inferred from homology"/>
<evidence type="ECO:0000313" key="4">
    <source>
        <dbReference type="EMBL" id="CAK0784273.1"/>
    </source>
</evidence>
<feature type="region of interest" description="Disordered" evidence="2">
    <location>
        <begin position="120"/>
        <end position="152"/>
    </location>
</feature>
<gene>
    <name evidence="4" type="ORF">CVIRNUC_007477</name>
</gene>
<accession>A0AAV1IEG6</accession>
<comment type="function">
    <text evidence="1">Subunit of the oligosaccharyl transferase (OST) complex that catalyzes the initial transfer of a defined glycan (Glc(3)Man(9)GlcNAc(2) in eukaryotes) from the lipid carrier dolichol-pyrophosphate to an asparagine residue within an Asn-X-Ser/Thr consensus motif in nascent polypeptide chains, the first step in protein N-glycosylation. N-glycosylation occurs cotranslationally and the complex associates with the Sec61 complex at the channel-forming translocon complex that mediates protein translocation across the endoplasmic reticulum (ER).</text>
</comment>
<sequence length="152" mass="15614">MRRRLCEDIGVDLEARGTAVIDHVDHVVSEGYGHTSVLADGFTSSDAILGGFMSKGTVVLGARDTAFSAAPGRAGAEAPALAGGHAALVTAIQARSGARIVISGSMDLFSNAFFSAKPVTSQKERQATSGPTNTPEHSAHGPFTSSPLTVFM</sequence>
<keyword evidence="5" id="KW-1185">Reference proteome</keyword>
<name>A0AAV1IEG6_9CHLO</name>
<dbReference type="Proteomes" id="UP001314263">
    <property type="component" value="Unassembled WGS sequence"/>
</dbReference>
<feature type="compositionally biased region" description="Polar residues" evidence="2">
    <location>
        <begin position="127"/>
        <end position="136"/>
    </location>
</feature>
<protein>
    <recommendedName>
        <fullName evidence="1">Dolichyl-diphosphooligosaccharide--protein glycosyltransferase 48 kDa subunit</fullName>
        <shortName evidence="1">Oligosaccharyl transferase 48 kDa subunit</shortName>
    </recommendedName>
</protein>
<comment type="subcellular location">
    <subcellularLocation>
        <location evidence="1">Endoplasmic reticulum membrane</location>
        <topology evidence="1">Single-pass type I membrane protein</topology>
    </subcellularLocation>
</comment>
<feature type="domain" description="OST48 N-terminal" evidence="3">
    <location>
        <begin position="3"/>
        <end position="120"/>
    </location>
</feature>
<comment type="subunit">
    <text evidence="1">Component of the oligosaccharyltransferase (OST) complex.</text>
</comment>
<evidence type="ECO:0000259" key="3">
    <source>
        <dbReference type="Pfam" id="PF03345"/>
    </source>
</evidence>
<comment type="caution">
    <text evidence="4">The sequence shown here is derived from an EMBL/GenBank/DDBJ whole genome shotgun (WGS) entry which is preliminary data.</text>
</comment>
<evidence type="ECO:0000256" key="1">
    <source>
        <dbReference type="RuleBase" id="RU361142"/>
    </source>
</evidence>
<reference evidence="4 5" key="1">
    <citation type="submission" date="2023-10" db="EMBL/GenBank/DDBJ databases">
        <authorList>
            <person name="Maclean D."/>
            <person name="Macfadyen A."/>
        </authorList>
    </citation>
    <scope>NUCLEOTIDE SEQUENCE [LARGE SCALE GENOMIC DNA]</scope>
</reference>
<dbReference type="EMBL" id="CAUYUE010000010">
    <property type="protein sequence ID" value="CAK0784273.1"/>
    <property type="molecule type" value="Genomic_DNA"/>
</dbReference>
<dbReference type="InterPro" id="IPR005013">
    <property type="entry name" value="DDOST_48_kDa_subunit"/>
</dbReference>
<feature type="compositionally biased region" description="Polar residues" evidence="2">
    <location>
        <begin position="143"/>
        <end position="152"/>
    </location>
</feature>
<keyword evidence="1" id="KW-0256">Endoplasmic reticulum</keyword>
<evidence type="ECO:0000313" key="5">
    <source>
        <dbReference type="Proteomes" id="UP001314263"/>
    </source>
</evidence>
<evidence type="ECO:0000256" key="2">
    <source>
        <dbReference type="SAM" id="MobiDB-lite"/>
    </source>
</evidence>
<comment type="similarity">
    <text evidence="1">Belongs to the DDOST 48 kDa subunit family.</text>
</comment>
<dbReference type="PANTHER" id="PTHR10830">
    <property type="entry name" value="DOLICHYL-DIPHOSPHOOLIGOSACCHARIDE--PROTEIN GLYCOSYLTRANSFERASE 48 KDA SUBUNIT"/>
    <property type="match status" value="1"/>
</dbReference>
<dbReference type="GO" id="GO:0018279">
    <property type="term" value="P:protein N-linked glycosylation via asparagine"/>
    <property type="evidence" value="ECO:0007669"/>
    <property type="project" value="UniProtKB-UniRule"/>
</dbReference>
<dbReference type="InterPro" id="IPR055457">
    <property type="entry name" value="OST48_N"/>
</dbReference>